<dbReference type="AlphaFoldDB" id="A0A857JAV7"/>
<evidence type="ECO:0000313" key="1">
    <source>
        <dbReference type="EMBL" id="QHJ00113.1"/>
    </source>
</evidence>
<dbReference type="EMBL" id="CP047650">
    <property type="protein sequence ID" value="QHJ00113.1"/>
    <property type="molecule type" value="Genomic_DNA"/>
</dbReference>
<dbReference type="Proteomes" id="UP000464787">
    <property type="component" value="Chromosome"/>
</dbReference>
<name>A0A857JAV7_9BURK</name>
<gene>
    <name evidence="1" type="ORF">GT347_20295</name>
</gene>
<evidence type="ECO:0000313" key="2">
    <source>
        <dbReference type="Proteomes" id="UP000464787"/>
    </source>
</evidence>
<sequence>MKGWLDRSLIVGPYLTLCLSEVEFRRAMKRCTVAVADQPAWIRNDQSDATVHWLTNPKGCLVCIVCVRPRADTTGIQVAAMLVHEAVHIWQRFLLDIGEDQPSAEFEAYSIQAISQRLMEAYAERTS</sequence>
<dbReference type="RefSeq" id="WP_160553923.1">
    <property type="nucleotide sequence ID" value="NZ_CP047650.1"/>
</dbReference>
<reference evidence="1 2" key="1">
    <citation type="submission" date="2020-01" db="EMBL/GenBank/DDBJ databases">
        <title>Genome sequencing of strain KACC 21265.</title>
        <authorList>
            <person name="Heo J."/>
            <person name="Kim S.-J."/>
            <person name="Kim J.-S."/>
            <person name="Hong S.-B."/>
            <person name="Kwon S.-W."/>
        </authorList>
    </citation>
    <scope>NUCLEOTIDE SEQUENCE [LARGE SCALE GENOMIC DNA]</scope>
    <source>
        <strain evidence="1 2">KACC 21265</strain>
    </source>
</reference>
<dbReference type="KEGG" id="xyk:GT347_20295"/>
<keyword evidence="2" id="KW-1185">Reference proteome</keyword>
<organism evidence="1 2">
    <name type="scientific">Xylophilus rhododendri</name>
    <dbReference type="NCBI Taxonomy" id="2697032"/>
    <lineage>
        <taxon>Bacteria</taxon>
        <taxon>Pseudomonadati</taxon>
        <taxon>Pseudomonadota</taxon>
        <taxon>Betaproteobacteria</taxon>
        <taxon>Burkholderiales</taxon>
        <taxon>Xylophilus</taxon>
    </lineage>
</organism>
<protein>
    <submittedName>
        <fullName evidence="1">Uncharacterized protein</fullName>
    </submittedName>
</protein>
<proteinExistence type="predicted"/>
<accession>A0A857JAV7</accession>